<reference evidence="2 3" key="1">
    <citation type="submission" date="2016-03" db="EMBL/GenBank/DDBJ databases">
        <authorList>
            <person name="Ploux O."/>
        </authorList>
    </citation>
    <scope>NUCLEOTIDE SEQUENCE [LARGE SCALE GENOMIC DNA]</scope>
    <source>
        <strain evidence="2 3">BER2</strain>
    </source>
</reference>
<comment type="caution">
    <text evidence="2">The sequence shown here is derived from an EMBL/GenBank/DDBJ whole genome shotgun (WGS) entry which is preliminary data.</text>
</comment>
<dbReference type="RefSeq" id="WP_063242926.1">
    <property type="nucleotide sequence ID" value="NZ_LUKF01000003.1"/>
</dbReference>
<evidence type="ECO:0000256" key="1">
    <source>
        <dbReference type="SAM" id="Phobius"/>
    </source>
</evidence>
<organism evidence="2 3">
    <name type="scientific">Bdellovibrio bacteriovorus</name>
    <dbReference type="NCBI Taxonomy" id="959"/>
    <lineage>
        <taxon>Bacteria</taxon>
        <taxon>Pseudomonadati</taxon>
        <taxon>Bdellovibrionota</taxon>
        <taxon>Bdellovibrionia</taxon>
        <taxon>Bdellovibrionales</taxon>
        <taxon>Pseudobdellovibrionaceae</taxon>
        <taxon>Bdellovibrio</taxon>
    </lineage>
</organism>
<keyword evidence="1" id="KW-0812">Transmembrane</keyword>
<dbReference type="AlphaFoldDB" id="A0A150WU08"/>
<keyword evidence="1" id="KW-0472">Membrane</keyword>
<sequence>METQKDFRSIQGWGADLDHKNRPAYPKERLPARDIGVHWLSPDYQDRKIEILKSNERPEMTPVFGTTVPPSGFSGVLRRWAFKFSENDVRHWLILITADRINMIEGLFDDLLRGKIPNVFKEMGGKAEFKYNKKGFIKKAAFTAVVLGGVSYLLLRKRNR</sequence>
<dbReference type="OrthoDB" id="6021991at2"/>
<evidence type="ECO:0000313" key="3">
    <source>
        <dbReference type="Proteomes" id="UP000075391"/>
    </source>
</evidence>
<accession>A0A150WU08</accession>
<proteinExistence type="predicted"/>
<gene>
    <name evidence="2" type="ORF">AZI85_15050</name>
</gene>
<evidence type="ECO:0000313" key="2">
    <source>
        <dbReference type="EMBL" id="KYG70008.1"/>
    </source>
</evidence>
<protein>
    <submittedName>
        <fullName evidence="2">Uncharacterized protein</fullName>
    </submittedName>
</protein>
<feature type="transmembrane region" description="Helical" evidence="1">
    <location>
        <begin position="136"/>
        <end position="155"/>
    </location>
</feature>
<keyword evidence="1" id="KW-1133">Transmembrane helix</keyword>
<name>A0A150WU08_BDEBC</name>
<dbReference type="Proteomes" id="UP000075391">
    <property type="component" value="Unassembled WGS sequence"/>
</dbReference>
<dbReference type="EMBL" id="LUKF01000003">
    <property type="protein sequence ID" value="KYG70008.1"/>
    <property type="molecule type" value="Genomic_DNA"/>
</dbReference>